<dbReference type="EMBL" id="AZHO01000004">
    <property type="protein sequence ID" value="KMT61196.1"/>
    <property type="molecule type" value="Genomic_DNA"/>
</dbReference>
<dbReference type="AlphaFoldDB" id="A0A0J8JA35"/>
<dbReference type="RefSeq" id="WP_007472725.1">
    <property type="nucleotide sequence ID" value="NZ_KQ130610.1"/>
</dbReference>
<dbReference type="Proteomes" id="UP000052258">
    <property type="component" value="Unassembled WGS sequence"/>
</dbReference>
<dbReference type="OrthoDB" id="2361688at2"/>
<gene>
    <name evidence="1" type="ORF">X560_0263</name>
</gene>
<protein>
    <submittedName>
        <fullName evidence="1">Uncharacterized protein</fullName>
    </submittedName>
</protein>
<evidence type="ECO:0000313" key="2">
    <source>
        <dbReference type="Proteomes" id="UP000052258"/>
    </source>
</evidence>
<comment type="caution">
    <text evidence="1">The sequence shown here is derived from an EMBL/GenBank/DDBJ whole genome shotgun (WGS) entry which is preliminary data.</text>
</comment>
<name>A0A0J8JA35_9LIST</name>
<accession>A0A0J8JA35</accession>
<proteinExistence type="predicted"/>
<organism evidence="1 2">
    <name type="scientific">Listeria fleischmannii 1991</name>
    <dbReference type="NCBI Taxonomy" id="1430899"/>
    <lineage>
        <taxon>Bacteria</taxon>
        <taxon>Bacillati</taxon>
        <taxon>Bacillota</taxon>
        <taxon>Bacilli</taxon>
        <taxon>Bacillales</taxon>
        <taxon>Listeriaceae</taxon>
        <taxon>Listeria</taxon>
    </lineage>
</organism>
<reference evidence="1 2" key="1">
    <citation type="journal article" date="2015" name="Genome Biol. Evol.">
        <title>Comparative Genomics of Listeria Sensu Lato: Genus-Wide Differences in Evolutionary Dynamics and the Progressive Gain of Complex, Potentially Pathogenicity-Related Traits through Lateral Gene Transfer.</title>
        <authorList>
            <person name="Chiara M."/>
            <person name="Caruso M."/>
            <person name="D'Erchia A.M."/>
            <person name="Manzari C."/>
            <person name="Fraccalvieri R."/>
            <person name="Goffredo E."/>
            <person name="Latorre L."/>
            <person name="Miccolupo A."/>
            <person name="Padalino I."/>
            <person name="Santagada G."/>
            <person name="Chiocco D."/>
            <person name="Pesole G."/>
            <person name="Horner D.S."/>
            <person name="Parisi A."/>
        </authorList>
    </citation>
    <scope>NUCLEOTIDE SEQUENCE [LARGE SCALE GENOMIC DNA]</scope>
    <source>
        <strain evidence="1 2">1991</strain>
    </source>
</reference>
<evidence type="ECO:0000313" key="1">
    <source>
        <dbReference type="EMBL" id="KMT61196.1"/>
    </source>
</evidence>
<sequence>MLEALESLLKELQKNNQKVQIQTIGMANKQALTVLDKKVQQKGKEEIKEAKKSVLKSNHHLQEAIKGQFGQKVTQVLEKQEDVLTNF</sequence>
<dbReference type="PATRIC" id="fig|1430899.3.peg.266"/>
<keyword evidence="2" id="KW-1185">Reference proteome</keyword>